<keyword evidence="2" id="KW-1185">Reference proteome</keyword>
<gene>
    <name evidence="1" type="ORF">MBORA_12460</name>
</gene>
<reference evidence="2" key="1">
    <citation type="journal article" date="2016" name="Genome Announc.">
        <title>Draft Genome Sequences of Methanobrevibacter curvatus DSM11111, Methanobrevibacter cuticularis DSM11139, Methanobrevibacter filiformis DSM11501, and Methanobrevibacter oralis DSM7256.</title>
        <authorList>
            <person name="Poehlein A."/>
            <person name="Seedorf H."/>
        </authorList>
    </citation>
    <scope>NUCLEOTIDE SEQUENCE [LARGE SCALE GENOMIC DNA]</scope>
    <source>
        <strain evidence="2">DSM 7256 / JCM 30027 / ZR</strain>
    </source>
</reference>
<sequence length="80" mass="9398">MFSNDSDYMLWLNLYLFLHLRFFTFFKILFNNLTNSIFVELAFLNSNRDIAISGAVEEFVIVIVELPFIARDPVAFILNL</sequence>
<protein>
    <submittedName>
        <fullName evidence="1">Uncharacterized protein</fullName>
    </submittedName>
</protein>
<name>A0A166AQ58_METOA</name>
<comment type="caution">
    <text evidence="1">The sequence shown here is derived from an EMBL/GenBank/DDBJ whole genome shotgun (WGS) entry which is preliminary data.</text>
</comment>
<proteinExistence type="predicted"/>
<dbReference type="EMBL" id="LWMU01000071">
    <property type="protein sequence ID" value="KZX12331.1"/>
    <property type="molecule type" value="Genomic_DNA"/>
</dbReference>
<evidence type="ECO:0000313" key="2">
    <source>
        <dbReference type="Proteomes" id="UP000077428"/>
    </source>
</evidence>
<dbReference type="Proteomes" id="UP000077428">
    <property type="component" value="Unassembled WGS sequence"/>
</dbReference>
<dbReference type="AlphaFoldDB" id="A0A166AQ58"/>
<accession>A0A166AQ58</accession>
<evidence type="ECO:0000313" key="1">
    <source>
        <dbReference type="EMBL" id="KZX12331.1"/>
    </source>
</evidence>
<dbReference type="PATRIC" id="fig|66851.6.peg.1351"/>
<organism evidence="1 2">
    <name type="scientific">Methanobrevibacter oralis</name>
    <dbReference type="NCBI Taxonomy" id="66851"/>
    <lineage>
        <taxon>Archaea</taxon>
        <taxon>Methanobacteriati</taxon>
        <taxon>Methanobacteriota</taxon>
        <taxon>Methanomada group</taxon>
        <taxon>Methanobacteria</taxon>
        <taxon>Methanobacteriales</taxon>
        <taxon>Methanobacteriaceae</taxon>
        <taxon>Methanobrevibacter</taxon>
    </lineage>
</organism>